<keyword evidence="3" id="KW-1185">Reference proteome</keyword>
<evidence type="ECO:0000313" key="2">
    <source>
        <dbReference type="EMBL" id="RYC51402.1"/>
    </source>
</evidence>
<dbReference type="AlphaFoldDB" id="A0A444VKZ4"/>
<gene>
    <name evidence="2" type="ORF">DN53_14490</name>
</gene>
<evidence type="ECO:0000313" key="3">
    <source>
        <dbReference type="Proteomes" id="UP000290261"/>
    </source>
</evidence>
<evidence type="ECO:0000256" key="1">
    <source>
        <dbReference type="SAM" id="SignalP"/>
    </source>
</evidence>
<dbReference type="PROSITE" id="PS51257">
    <property type="entry name" value="PROKAR_LIPOPROTEIN"/>
    <property type="match status" value="1"/>
</dbReference>
<feature type="chain" id="PRO_5019333285" description="DUF4377 domain-containing protein" evidence="1">
    <location>
        <begin position="24"/>
        <end position="360"/>
    </location>
</feature>
<comment type="caution">
    <text evidence="2">The sequence shown here is derived from an EMBL/GenBank/DDBJ whole genome shotgun (WGS) entry which is preliminary data.</text>
</comment>
<dbReference type="Proteomes" id="UP000290261">
    <property type="component" value="Unassembled WGS sequence"/>
</dbReference>
<sequence length="360" mass="39024">MKKLTLAAIAIFAFVLSSCEVESAGSEDLTSVDAKGKAAKNTNSQIEFDLSEDCQKSEAVLLAGQHTEVGKVTVTESGDNYIITYEITNDEWCISETHLSVVNSPEDFPMTNSGNPKNGNFEYKDSFDCAKTVTYEVPTSKGPYIAAHAVVNCLNESAESIAENLPVDIDFCAVDRGTNTGLSYWSINISNSFLAGDYNAWCLDANKPLGIICAEGSVVSSYSDLSSTSIAYTDNMNQVNWIINQDFVGTLASNGEAFTFGDVQVAIWSFVENAQCPTCGNNVGEWSEERAQEIIDLANINGTDYMPDCGELLGLIILPDDTGKQPLLISYPIECSDCEETAWADGCSFPGNNWATYFSY</sequence>
<name>A0A444VKZ4_9FLAO</name>
<protein>
    <recommendedName>
        <fullName evidence="4">DUF4377 domain-containing protein</fullName>
    </recommendedName>
</protein>
<feature type="signal peptide" evidence="1">
    <location>
        <begin position="1"/>
        <end position="23"/>
    </location>
</feature>
<dbReference type="EMBL" id="JJMP01000006">
    <property type="protein sequence ID" value="RYC51402.1"/>
    <property type="molecule type" value="Genomic_DNA"/>
</dbReference>
<proteinExistence type="predicted"/>
<accession>A0A444VKZ4</accession>
<dbReference type="RefSeq" id="WP_129654442.1">
    <property type="nucleotide sequence ID" value="NZ_ML142910.1"/>
</dbReference>
<organism evidence="2 3">
    <name type="scientific">Flagellimonas olearia</name>
    <dbReference type="NCBI Taxonomy" id="552546"/>
    <lineage>
        <taxon>Bacteria</taxon>
        <taxon>Pseudomonadati</taxon>
        <taxon>Bacteroidota</taxon>
        <taxon>Flavobacteriia</taxon>
        <taxon>Flavobacteriales</taxon>
        <taxon>Flavobacteriaceae</taxon>
        <taxon>Flagellimonas</taxon>
    </lineage>
</organism>
<keyword evidence="1" id="KW-0732">Signal</keyword>
<evidence type="ECO:0008006" key="4">
    <source>
        <dbReference type="Google" id="ProtNLM"/>
    </source>
</evidence>
<reference evidence="2 3" key="1">
    <citation type="submission" date="2014-04" db="EMBL/GenBank/DDBJ databases">
        <title>Whole genome of Muricauda olearia.</title>
        <authorList>
            <person name="Zhang X.-H."/>
            <person name="Tang K."/>
        </authorList>
    </citation>
    <scope>NUCLEOTIDE SEQUENCE [LARGE SCALE GENOMIC DNA]</scope>
    <source>
        <strain evidence="2 3">Th120</strain>
    </source>
</reference>